<dbReference type="Gene3D" id="3.55.50.30">
    <property type="match status" value="1"/>
</dbReference>
<gene>
    <name evidence="4" type="ORF">ACFQ2C_13080</name>
</gene>
<name>A0ABW3RMZ8_9SPHI</name>
<dbReference type="Pfam" id="PF16344">
    <property type="entry name" value="FecR_C"/>
    <property type="match status" value="1"/>
</dbReference>
<evidence type="ECO:0000256" key="1">
    <source>
        <dbReference type="SAM" id="Phobius"/>
    </source>
</evidence>
<dbReference type="InterPro" id="IPR006860">
    <property type="entry name" value="FecR"/>
</dbReference>
<evidence type="ECO:0000259" key="2">
    <source>
        <dbReference type="Pfam" id="PF04773"/>
    </source>
</evidence>
<dbReference type="PANTHER" id="PTHR30273:SF2">
    <property type="entry name" value="PROTEIN FECR"/>
    <property type="match status" value="1"/>
</dbReference>
<organism evidence="4 5">
    <name type="scientific">Sphingobacterium daejeonense</name>
    <dbReference type="NCBI Taxonomy" id="371142"/>
    <lineage>
        <taxon>Bacteria</taxon>
        <taxon>Pseudomonadati</taxon>
        <taxon>Bacteroidota</taxon>
        <taxon>Sphingobacteriia</taxon>
        <taxon>Sphingobacteriales</taxon>
        <taxon>Sphingobacteriaceae</taxon>
        <taxon>Sphingobacterium</taxon>
    </lineage>
</organism>
<feature type="transmembrane region" description="Helical" evidence="1">
    <location>
        <begin position="71"/>
        <end position="91"/>
    </location>
</feature>
<dbReference type="RefSeq" id="WP_260030132.1">
    <property type="nucleotide sequence ID" value="NZ_JALXMZ010000005.1"/>
</dbReference>
<keyword evidence="1" id="KW-0472">Membrane</keyword>
<reference evidence="5" key="1">
    <citation type="journal article" date="2019" name="Int. J. Syst. Evol. Microbiol.">
        <title>The Global Catalogue of Microorganisms (GCM) 10K type strain sequencing project: providing services to taxonomists for standard genome sequencing and annotation.</title>
        <authorList>
            <consortium name="The Broad Institute Genomics Platform"/>
            <consortium name="The Broad Institute Genome Sequencing Center for Infectious Disease"/>
            <person name="Wu L."/>
            <person name="Ma J."/>
        </authorList>
    </citation>
    <scope>NUCLEOTIDE SEQUENCE [LARGE SCALE GENOMIC DNA]</scope>
    <source>
        <strain evidence="5">CCUG 52468</strain>
    </source>
</reference>
<sequence length="365" mass="41142">MSDPKSAIKDLLEKYLNNDCTDEEKAIVENWYLSLNKEIPKIEEKEVLKDLSDLHSRLSNITAKKINYVGIIKYSAAAVLFLVAFISIWILNKPGSSTNKTYTQSIEIEPGNNKATLVLDGESPIELSGNQNGLMNKGGIISYEDGTIIKVGQKVQMATLKTPVAGQYKLELLDGTKVWLNAQSSVQYPTQFDKKYREIYITGEVFLEVAKNPKQPFIVRTKSQRIEVLGTSFNIDSHADDGNVYVSLNEGRLKVSSADDINNVVLNPGQQAIIEKNDNITVNEINADEISSWKDGLYIINDEPLDHYLNKIERWYDIEFERSNINQIKLSAIIPRNAKLSEVLESIEVKTGVKFKIEGRRVRVN</sequence>
<protein>
    <submittedName>
        <fullName evidence="4">FecR family protein</fullName>
    </submittedName>
</protein>
<dbReference type="Pfam" id="PF04773">
    <property type="entry name" value="FecR"/>
    <property type="match status" value="1"/>
</dbReference>
<accession>A0ABW3RMZ8</accession>
<evidence type="ECO:0000313" key="4">
    <source>
        <dbReference type="EMBL" id="MFD1166541.1"/>
    </source>
</evidence>
<evidence type="ECO:0000313" key="5">
    <source>
        <dbReference type="Proteomes" id="UP001597205"/>
    </source>
</evidence>
<dbReference type="Proteomes" id="UP001597205">
    <property type="component" value="Unassembled WGS sequence"/>
</dbReference>
<proteinExistence type="predicted"/>
<keyword evidence="1" id="KW-0812">Transmembrane</keyword>
<dbReference type="InterPro" id="IPR012373">
    <property type="entry name" value="Ferrdict_sens_TM"/>
</dbReference>
<keyword evidence="5" id="KW-1185">Reference proteome</keyword>
<comment type="caution">
    <text evidence="4">The sequence shown here is derived from an EMBL/GenBank/DDBJ whole genome shotgun (WGS) entry which is preliminary data.</text>
</comment>
<dbReference type="PANTHER" id="PTHR30273">
    <property type="entry name" value="PERIPLASMIC SIGNAL SENSOR AND SIGMA FACTOR ACTIVATOR FECR-RELATED"/>
    <property type="match status" value="1"/>
</dbReference>
<dbReference type="Gene3D" id="2.60.120.1440">
    <property type="match status" value="1"/>
</dbReference>
<feature type="domain" description="FecR protein" evidence="2">
    <location>
        <begin position="159"/>
        <end position="252"/>
    </location>
</feature>
<dbReference type="InterPro" id="IPR032508">
    <property type="entry name" value="FecR_C"/>
</dbReference>
<dbReference type="PIRSF" id="PIRSF018266">
    <property type="entry name" value="FecR"/>
    <property type="match status" value="1"/>
</dbReference>
<evidence type="ECO:0000259" key="3">
    <source>
        <dbReference type="Pfam" id="PF16344"/>
    </source>
</evidence>
<feature type="domain" description="Protein FecR C-terminal" evidence="3">
    <location>
        <begin position="298"/>
        <end position="363"/>
    </location>
</feature>
<keyword evidence="1" id="KW-1133">Transmembrane helix</keyword>
<dbReference type="EMBL" id="JBHTKY010000020">
    <property type="protein sequence ID" value="MFD1166541.1"/>
    <property type="molecule type" value="Genomic_DNA"/>
</dbReference>